<sequence length="142" mass="17057">MTKAYDRTIFIENLSKTVSKEEIWNFFSKYIEQIANIHIACNKAYHSCHKIHIDCEINERRRFGFIEFKEITPAQNAVKEMHEKIFGGRQIRVYEARHIFTTKPNVLNYKTQTKIDWPRSKFESYVSPKRSYITEITEIMEE</sequence>
<dbReference type="WBParaSite" id="ACRNAN_scaffold7591.g14809.t1">
    <property type="protein sequence ID" value="ACRNAN_scaffold7591.g14809.t1"/>
    <property type="gene ID" value="ACRNAN_scaffold7591.g14809"/>
</dbReference>
<proteinExistence type="predicted"/>
<dbReference type="SMART" id="SM00360">
    <property type="entry name" value="RRM"/>
    <property type="match status" value="1"/>
</dbReference>
<keyword evidence="1" id="KW-0677">Repeat</keyword>
<dbReference type="InterPro" id="IPR012677">
    <property type="entry name" value="Nucleotide-bd_a/b_plait_sf"/>
</dbReference>
<dbReference type="SUPFAM" id="SSF54928">
    <property type="entry name" value="RNA-binding domain, RBD"/>
    <property type="match status" value="1"/>
</dbReference>
<dbReference type="InterPro" id="IPR035979">
    <property type="entry name" value="RBD_domain_sf"/>
</dbReference>
<evidence type="ECO:0000313" key="6">
    <source>
        <dbReference type="WBParaSite" id="ACRNAN_scaffold7591.g14809.t1"/>
    </source>
</evidence>
<dbReference type="PANTHER" id="PTHR23236">
    <property type="entry name" value="EUKARYOTIC TRANSLATION INITIATION FACTOR 4B/4H"/>
    <property type="match status" value="1"/>
</dbReference>
<dbReference type="Proteomes" id="UP000887540">
    <property type="component" value="Unplaced"/>
</dbReference>
<accession>A0A914EFZ8</accession>
<dbReference type="AlphaFoldDB" id="A0A914EFZ8"/>
<dbReference type="Pfam" id="PF00076">
    <property type="entry name" value="RRM_1"/>
    <property type="match status" value="1"/>
</dbReference>
<feature type="domain" description="RRM" evidence="4">
    <location>
        <begin position="7"/>
        <end position="98"/>
    </location>
</feature>
<reference evidence="6" key="1">
    <citation type="submission" date="2022-11" db="UniProtKB">
        <authorList>
            <consortium name="WormBaseParasite"/>
        </authorList>
    </citation>
    <scope>IDENTIFICATION</scope>
</reference>
<evidence type="ECO:0000313" key="5">
    <source>
        <dbReference type="Proteomes" id="UP000887540"/>
    </source>
</evidence>
<keyword evidence="2 3" id="KW-0694">RNA-binding</keyword>
<dbReference type="PROSITE" id="PS50102">
    <property type="entry name" value="RRM"/>
    <property type="match status" value="1"/>
</dbReference>
<evidence type="ECO:0000256" key="2">
    <source>
        <dbReference type="ARBA" id="ARBA00022884"/>
    </source>
</evidence>
<evidence type="ECO:0000256" key="1">
    <source>
        <dbReference type="ARBA" id="ARBA00022737"/>
    </source>
</evidence>
<protein>
    <submittedName>
        <fullName evidence="6">RRM domain-containing protein</fullName>
    </submittedName>
</protein>
<dbReference type="InterPro" id="IPR000504">
    <property type="entry name" value="RRM_dom"/>
</dbReference>
<keyword evidence="5" id="KW-1185">Reference proteome</keyword>
<organism evidence="5 6">
    <name type="scientific">Acrobeloides nanus</name>
    <dbReference type="NCBI Taxonomy" id="290746"/>
    <lineage>
        <taxon>Eukaryota</taxon>
        <taxon>Metazoa</taxon>
        <taxon>Ecdysozoa</taxon>
        <taxon>Nematoda</taxon>
        <taxon>Chromadorea</taxon>
        <taxon>Rhabditida</taxon>
        <taxon>Tylenchina</taxon>
        <taxon>Cephalobomorpha</taxon>
        <taxon>Cephaloboidea</taxon>
        <taxon>Cephalobidae</taxon>
        <taxon>Acrobeloides</taxon>
    </lineage>
</organism>
<dbReference type="Gene3D" id="3.30.70.330">
    <property type="match status" value="1"/>
</dbReference>
<name>A0A914EFZ8_9BILA</name>
<dbReference type="PANTHER" id="PTHR23236:SF119">
    <property type="entry name" value="NUCLEAR RNA-BINDING PROTEIN SART-3"/>
    <property type="match status" value="1"/>
</dbReference>
<dbReference type="GO" id="GO:0003723">
    <property type="term" value="F:RNA binding"/>
    <property type="evidence" value="ECO:0007669"/>
    <property type="project" value="UniProtKB-UniRule"/>
</dbReference>
<evidence type="ECO:0000259" key="4">
    <source>
        <dbReference type="PROSITE" id="PS50102"/>
    </source>
</evidence>
<evidence type="ECO:0000256" key="3">
    <source>
        <dbReference type="PROSITE-ProRule" id="PRU00176"/>
    </source>
</evidence>
<dbReference type="CDD" id="cd00590">
    <property type="entry name" value="RRM_SF"/>
    <property type="match status" value="1"/>
</dbReference>